<evidence type="ECO:0000256" key="1">
    <source>
        <dbReference type="SAM" id="MobiDB-lite"/>
    </source>
</evidence>
<dbReference type="AlphaFoldDB" id="A0A239P8U7"/>
<feature type="region of interest" description="Disordered" evidence="1">
    <location>
        <begin position="21"/>
        <end position="40"/>
    </location>
</feature>
<accession>A0A239P8U7</accession>
<sequence>LDRVTSTTDARDKKVFTTYDGLGRKTATREGAEDEPLLTS</sequence>
<organism evidence="2 3">
    <name type="scientific">Actinomadura meyerae</name>
    <dbReference type="NCBI Taxonomy" id="240840"/>
    <lineage>
        <taxon>Bacteria</taxon>
        <taxon>Bacillati</taxon>
        <taxon>Actinomycetota</taxon>
        <taxon>Actinomycetes</taxon>
        <taxon>Streptosporangiales</taxon>
        <taxon>Thermomonosporaceae</taxon>
        <taxon>Actinomadura</taxon>
    </lineage>
</organism>
<name>A0A239P8U7_9ACTN</name>
<evidence type="ECO:0000313" key="2">
    <source>
        <dbReference type="EMBL" id="SNT63134.1"/>
    </source>
</evidence>
<evidence type="ECO:0000313" key="3">
    <source>
        <dbReference type="Proteomes" id="UP000198318"/>
    </source>
</evidence>
<dbReference type="InterPro" id="IPR006530">
    <property type="entry name" value="YD"/>
</dbReference>
<reference evidence="2 3" key="1">
    <citation type="submission" date="2017-06" db="EMBL/GenBank/DDBJ databases">
        <authorList>
            <person name="Kim H.J."/>
            <person name="Triplett B.A."/>
        </authorList>
    </citation>
    <scope>NUCLEOTIDE SEQUENCE [LARGE SCALE GENOMIC DNA]</scope>
    <source>
        <strain evidence="2 3">DSM 44715</strain>
    </source>
</reference>
<proteinExistence type="predicted"/>
<dbReference type="NCBIfam" id="TIGR01643">
    <property type="entry name" value="YD_repeat_2x"/>
    <property type="match status" value="1"/>
</dbReference>
<protein>
    <submittedName>
        <fullName evidence="2">YD repeat-containing protein</fullName>
    </submittedName>
</protein>
<dbReference type="EMBL" id="FZOR01000092">
    <property type="protein sequence ID" value="SNT63134.1"/>
    <property type="molecule type" value="Genomic_DNA"/>
</dbReference>
<dbReference type="Proteomes" id="UP000198318">
    <property type="component" value="Unassembled WGS sequence"/>
</dbReference>
<keyword evidence="3" id="KW-1185">Reference proteome</keyword>
<gene>
    <name evidence="2" type="ORF">SAMN05443665_10925</name>
</gene>
<feature type="non-terminal residue" evidence="2">
    <location>
        <position position="1"/>
    </location>
</feature>